<dbReference type="InterPro" id="IPR013320">
    <property type="entry name" value="ConA-like_dom_sf"/>
</dbReference>
<dbReference type="EMBL" id="BACD03000018">
    <property type="protein sequence ID" value="GAO48865.1"/>
    <property type="molecule type" value="Genomic_DNA"/>
</dbReference>
<comment type="caution">
    <text evidence="3">The sequence shown here is derived from an EMBL/GenBank/DDBJ whole genome shotgun (WGS) entry which is preliminary data.</text>
</comment>
<reference evidence="3 4" key="1">
    <citation type="journal article" date="2011" name="J. Gen. Appl. Microbiol.">
        <title>Draft genome sequencing of the enigmatic yeast Saitoella complicata.</title>
        <authorList>
            <person name="Nishida H."/>
            <person name="Hamamoto M."/>
            <person name="Sugiyama J."/>
        </authorList>
    </citation>
    <scope>NUCLEOTIDE SEQUENCE [LARGE SCALE GENOMIC DNA]</scope>
    <source>
        <strain evidence="3 4">NRRL Y-17804</strain>
    </source>
</reference>
<accession>A0A0E9NHK3</accession>
<organism evidence="3 4">
    <name type="scientific">Saitoella complicata (strain BCRC 22490 / CBS 7301 / JCM 7358 / NBRC 10748 / NRRL Y-17804)</name>
    <dbReference type="NCBI Taxonomy" id="698492"/>
    <lineage>
        <taxon>Eukaryota</taxon>
        <taxon>Fungi</taxon>
        <taxon>Dikarya</taxon>
        <taxon>Ascomycota</taxon>
        <taxon>Taphrinomycotina</taxon>
        <taxon>Taphrinomycotina incertae sedis</taxon>
        <taxon>Saitoella</taxon>
    </lineage>
</organism>
<dbReference type="AlphaFoldDB" id="A0A0E9NHK3"/>
<dbReference type="STRING" id="698492.A0A0E9NHK3"/>
<feature type="region of interest" description="Disordered" evidence="1">
    <location>
        <begin position="470"/>
        <end position="526"/>
    </location>
</feature>
<dbReference type="InterPro" id="IPR000757">
    <property type="entry name" value="Beta-glucanase-like"/>
</dbReference>
<evidence type="ECO:0000256" key="1">
    <source>
        <dbReference type="SAM" id="MobiDB-lite"/>
    </source>
</evidence>
<dbReference type="Gene3D" id="2.60.120.200">
    <property type="match status" value="1"/>
</dbReference>
<dbReference type="GO" id="GO:0004553">
    <property type="term" value="F:hydrolase activity, hydrolyzing O-glycosyl compounds"/>
    <property type="evidence" value="ECO:0007669"/>
    <property type="project" value="InterPro"/>
</dbReference>
<sequence>MCQDDLHSIELKSSSPSSLAGLLIFALFNDAHTTLPSDPSIPITNMLSSLLSMASALLLPSLVQGVCECGYRTSSGDIWQYAIVTDFANITSLSSSNFTSDWDIQTWNTNSSNHPYQMQNTESNVWLQDDMLWMQCSAYNSSDDFVYTSETVTNRSDIFRGSFRAMFRVTGGQGAVAGYFTYYNDTNESDIEILTADNQTTIHYSNQPDVIDGDTVDGSSYEDTLVNGLKWTEYIEHRLDWYPNQTDYYANYTHAQTNWYHAPEEPSNVILNMWSDGGVWSSGPPTSDVVMQIKYIKLYFNTTNSLAQMNETCTGEVCDVDGNRTDPNPLTAYPSPTATSSVESSASETASLSASASGSSSGAVKVGSNSALMSVGLCVLFSIFFFEFNSSTKIFYEWYSSSALHQSSSQHYIPHISPTNHLPQAGDDSLSVLPGRSLATQVTSDGLALSKNIESSALDSVSLVVEGHVTEHHEGREEEGSGVSETLTGDVGSGTVDGLEDGGVTTDVTRRSQTETTDQTGAHVGENVTVQVGHDHDAVVVGEGVGDNLQTGVVEKLGVEGDVGVLLADLVGEVQEETIGHLHDGSLVDDGNALAAALTGVVESEADDTLGSILGDELDGLNDTGNDDVLDTGVLSLGVFSDKDDVDVVVGSLESSDRLAWTQVGEEVEGTTESQVQRNVTLTDGGSEGTLKGDSVLLDGADGVLGDGGLAVNEDRSDIDGLPLDRDVSSLEDILNRLRDLRTDTVTLDQRDGEVAVAVLLTGEGTSGTGGGNLVVAAGDSLPTSDVSNDRISDRIVGSAIGEIKQKSEGSLGEEELHDEGGGIGRTGTTERARNADRPAENIFEEDVLGGYMGVAVSDVNRFKTSSSHGKSPGVPAQASDEWKAFCWERLEAILV</sequence>
<feature type="compositionally biased region" description="Basic and acidic residues" evidence="1">
    <location>
        <begin position="829"/>
        <end position="838"/>
    </location>
</feature>
<dbReference type="SUPFAM" id="SSF49899">
    <property type="entry name" value="Concanavalin A-like lectins/glucanases"/>
    <property type="match status" value="2"/>
</dbReference>
<gene>
    <name evidence="3" type="ORF">G7K_3029-t1</name>
</gene>
<reference evidence="3 4" key="3">
    <citation type="journal article" date="2015" name="Genome Announc.">
        <title>Draft Genome Sequence of the Archiascomycetous Yeast Saitoella complicata.</title>
        <authorList>
            <person name="Yamauchi K."/>
            <person name="Kondo S."/>
            <person name="Hamamoto M."/>
            <person name="Takahashi Y."/>
            <person name="Ogura Y."/>
            <person name="Hayashi T."/>
            <person name="Nishida H."/>
        </authorList>
    </citation>
    <scope>NUCLEOTIDE SEQUENCE [LARGE SCALE GENOMIC DNA]</scope>
    <source>
        <strain evidence="3 4">NRRL Y-17804</strain>
    </source>
</reference>
<feature type="region of interest" description="Disordered" evidence="1">
    <location>
        <begin position="808"/>
        <end position="838"/>
    </location>
</feature>
<feature type="region of interest" description="Disordered" evidence="1">
    <location>
        <begin position="325"/>
        <end position="346"/>
    </location>
</feature>
<dbReference type="GO" id="GO:0005975">
    <property type="term" value="P:carbohydrate metabolic process"/>
    <property type="evidence" value="ECO:0007669"/>
    <property type="project" value="InterPro"/>
</dbReference>
<dbReference type="CDD" id="cd00413">
    <property type="entry name" value="Glyco_hydrolase_16"/>
    <property type="match status" value="1"/>
</dbReference>
<feature type="compositionally biased region" description="Low complexity" evidence="1">
    <location>
        <begin position="335"/>
        <end position="346"/>
    </location>
</feature>
<evidence type="ECO:0000259" key="2">
    <source>
        <dbReference type="PROSITE" id="PS51762"/>
    </source>
</evidence>
<feature type="compositionally biased region" description="Basic and acidic residues" evidence="1">
    <location>
        <begin position="470"/>
        <end position="479"/>
    </location>
</feature>
<dbReference type="PANTHER" id="PTHR38121">
    <property type="entry name" value="GH16 DOMAIN-CONTAINING PROTEIN"/>
    <property type="match status" value="1"/>
</dbReference>
<protein>
    <recommendedName>
        <fullName evidence="2">GH16 domain-containing protein</fullName>
    </recommendedName>
</protein>
<feature type="domain" description="GH16" evidence="2">
    <location>
        <begin position="85"/>
        <end position="304"/>
    </location>
</feature>
<reference evidence="3 4" key="2">
    <citation type="journal article" date="2014" name="J. Gen. Appl. Microbiol.">
        <title>The early diverging ascomycetous budding yeast Saitoella complicata has three histone deacetylases belonging to the Clr6, Hos2, and Rpd3 lineages.</title>
        <authorList>
            <person name="Nishida H."/>
            <person name="Matsumoto T."/>
            <person name="Kondo S."/>
            <person name="Hamamoto M."/>
            <person name="Yoshikawa H."/>
        </authorList>
    </citation>
    <scope>NUCLEOTIDE SEQUENCE [LARGE SCALE GENOMIC DNA]</scope>
    <source>
        <strain evidence="3 4">NRRL Y-17804</strain>
    </source>
</reference>
<evidence type="ECO:0000313" key="4">
    <source>
        <dbReference type="Proteomes" id="UP000033140"/>
    </source>
</evidence>
<proteinExistence type="predicted"/>
<evidence type="ECO:0000313" key="3">
    <source>
        <dbReference type="EMBL" id="GAO48865.1"/>
    </source>
</evidence>
<name>A0A0E9NHK3_SAICN</name>
<dbReference type="PANTHER" id="PTHR38121:SF4">
    <property type="entry name" value="GH16 DOMAIN-CONTAINING PROTEIN-RELATED"/>
    <property type="match status" value="1"/>
</dbReference>
<keyword evidence="4" id="KW-1185">Reference proteome</keyword>
<dbReference type="PROSITE" id="PS51762">
    <property type="entry name" value="GH16_2"/>
    <property type="match status" value="1"/>
</dbReference>
<dbReference type="Proteomes" id="UP000033140">
    <property type="component" value="Unassembled WGS sequence"/>
</dbReference>